<dbReference type="InterPro" id="IPR023393">
    <property type="entry name" value="START-like_dom_sf"/>
</dbReference>
<evidence type="ECO:0000313" key="4">
    <source>
        <dbReference type="Proteomes" id="UP001206983"/>
    </source>
</evidence>
<dbReference type="RefSeq" id="WP_256621667.1">
    <property type="nucleotide sequence ID" value="NZ_JTEO01000002.1"/>
</dbReference>
<dbReference type="AlphaFoldDB" id="A0AAE3H8E6"/>
<name>A0AAE3H8E6_9EURY</name>
<evidence type="ECO:0000313" key="3">
    <source>
        <dbReference type="EMBL" id="MCQ6961931.1"/>
    </source>
</evidence>
<dbReference type="Proteomes" id="UP001206983">
    <property type="component" value="Unassembled WGS sequence"/>
</dbReference>
<comment type="similarity">
    <text evidence="1">Belongs to the AHA1 family.</text>
</comment>
<dbReference type="Gene3D" id="3.30.530.20">
    <property type="match status" value="1"/>
</dbReference>
<evidence type="ECO:0000259" key="2">
    <source>
        <dbReference type="Pfam" id="PF08327"/>
    </source>
</evidence>
<protein>
    <recommendedName>
        <fullName evidence="2">Activator of Hsp90 ATPase homologue 1/2-like C-terminal domain-containing protein</fullName>
    </recommendedName>
</protein>
<evidence type="ECO:0000256" key="1">
    <source>
        <dbReference type="ARBA" id="ARBA00006817"/>
    </source>
</evidence>
<sequence length="160" mass="18433">MTKIDFSVDKEKLEVVMTHVFNAPRDVVWEVYTNPDMIPQWWGPGNMTTTVDKMEVKEGGVWRYIQKDEQGNVNGFHGVYKEVREPEFLSDTFNYEPVGPGHELTETLRLEEIGEGKTRAVSTSYFNSIEDMEGVMQPGMEEGAAETYDRFDKLLEKILK</sequence>
<dbReference type="EMBL" id="JTEO01000002">
    <property type="protein sequence ID" value="MCQ6961931.1"/>
    <property type="molecule type" value="Genomic_DNA"/>
</dbReference>
<reference evidence="3 4" key="1">
    <citation type="journal article" date="2011" name="Appl. Environ. Microbiol.">
        <title>Methanogenic archaea isolated from Taiwan's Chelungpu fault.</title>
        <authorList>
            <person name="Wu S.Y."/>
            <person name="Lai M.C."/>
        </authorList>
    </citation>
    <scope>NUCLEOTIDE SEQUENCE [LARGE SCALE GENOMIC DNA]</scope>
    <source>
        <strain evidence="3 4">St545Mb</strain>
    </source>
</reference>
<organism evidence="3 4">
    <name type="scientific">Methanolobus chelungpuianus</name>
    <dbReference type="NCBI Taxonomy" id="502115"/>
    <lineage>
        <taxon>Archaea</taxon>
        <taxon>Methanobacteriati</taxon>
        <taxon>Methanobacteriota</taxon>
        <taxon>Stenosarchaea group</taxon>
        <taxon>Methanomicrobia</taxon>
        <taxon>Methanosarcinales</taxon>
        <taxon>Methanosarcinaceae</taxon>
        <taxon>Methanolobus</taxon>
    </lineage>
</organism>
<feature type="domain" description="Activator of Hsp90 ATPase homologue 1/2-like C-terminal" evidence="2">
    <location>
        <begin position="22"/>
        <end position="156"/>
    </location>
</feature>
<dbReference type="Pfam" id="PF08327">
    <property type="entry name" value="AHSA1"/>
    <property type="match status" value="1"/>
</dbReference>
<gene>
    <name evidence="3" type="ORF">PV02_01750</name>
</gene>
<accession>A0AAE3H8E6</accession>
<comment type="caution">
    <text evidence="3">The sequence shown here is derived from an EMBL/GenBank/DDBJ whole genome shotgun (WGS) entry which is preliminary data.</text>
</comment>
<dbReference type="SUPFAM" id="SSF55961">
    <property type="entry name" value="Bet v1-like"/>
    <property type="match status" value="1"/>
</dbReference>
<proteinExistence type="inferred from homology"/>
<dbReference type="InterPro" id="IPR013538">
    <property type="entry name" value="ASHA1/2-like_C"/>
</dbReference>
<keyword evidence="4" id="KW-1185">Reference proteome</keyword>